<evidence type="ECO:0000256" key="1">
    <source>
        <dbReference type="SAM" id="SignalP"/>
    </source>
</evidence>
<dbReference type="GeneID" id="303485153"/>
<evidence type="ECO:0008006" key="4">
    <source>
        <dbReference type="Google" id="ProtNLM"/>
    </source>
</evidence>
<feature type="signal peptide" evidence="1">
    <location>
        <begin position="1"/>
        <end position="30"/>
    </location>
</feature>
<dbReference type="EMBL" id="CP020083">
    <property type="protein sequence ID" value="ASR51099.1"/>
    <property type="molecule type" value="Genomic_DNA"/>
</dbReference>
<keyword evidence="1" id="KW-0732">Signal</keyword>
<feature type="chain" id="PRO_5045861685" description="UrcA family protein" evidence="1">
    <location>
        <begin position="31"/>
        <end position="129"/>
    </location>
</feature>
<gene>
    <name evidence="2" type="ORF">B5J99_06125</name>
</gene>
<accession>A0ABM6M5C3</accession>
<reference evidence="2 3" key="1">
    <citation type="submission" date="2017-03" db="EMBL/GenBank/DDBJ databases">
        <title>Complete genome sequence of Blastomonas fulva degrading microcsystin LR.</title>
        <authorList>
            <person name="Lee H.-g."/>
            <person name="Jin L."/>
            <person name="oh H.-M."/>
        </authorList>
    </citation>
    <scope>NUCLEOTIDE SEQUENCE [LARGE SCALE GENOMIC DNA]</scope>
    <source>
        <strain evidence="2 3">T2</strain>
    </source>
</reference>
<dbReference type="NCBIfam" id="TIGR04433">
    <property type="entry name" value="UrcA_uranyl"/>
    <property type="match status" value="1"/>
</dbReference>
<dbReference type="Proteomes" id="UP000258016">
    <property type="component" value="Chromosome"/>
</dbReference>
<evidence type="ECO:0000313" key="2">
    <source>
        <dbReference type="EMBL" id="ASR51099.1"/>
    </source>
</evidence>
<evidence type="ECO:0000313" key="3">
    <source>
        <dbReference type="Proteomes" id="UP000258016"/>
    </source>
</evidence>
<dbReference type="InterPro" id="IPR030972">
    <property type="entry name" value="UrcA_uranyl"/>
</dbReference>
<sequence>MFAPATASIFTRTLAAAGAAAVLFSASVQASPVKTVETANGRIVRSVEVPFVDLDLASAEGVAALESRLKVASQQVCGVTERVPLQQQMDHQACIADTMASSKRAIVTLVARAEAGDRFKAGERIAVGS</sequence>
<proteinExistence type="predicted"/>
<protein>
    <recommendedName>
        <fullName evidence="4">UrcA family protein</fullName>
    </recommendedName>
</protein>
<organism evidence="2 3">
    <name type="scientific">Blastomonas fulva</name>
    <dbReference type="NCBI Taxonomy" id="1550728"/>
    <lineage>
        <taxon>Bacteria</taxon>
        <taxon>Pseudomonadati</taxon>
        <taxon>Pseudomonadota</taxon>
        <taxon>Alphaproteobacteria</taxon>
        <taxon>Sphingomonadales</taxon>
        <taxon>Sphingomonadaceae</taxon>
        <taxon>Blastomonas</taxon>
    </lineage>
</organism>
<name>A0ABM6M5C3_9SPHN</name>
<dbReference type="RefSeq" id="WP_054135159.1">
    <property type="nucleotide sequence ID" value="NZ_CP020083.1"/>
</dbReference>
<keyword evidence="3" id="KW-1185">Reference proteome</keyword>